<proteinExistence type="predicted"/>
<dbReference type="Proteomes" id="UP001165079">
    <property type="component" value="Unassembled WGS sequence"/>
</dbReference>
<gene>
    <name evidence="2" type="ORF">Afil01_53210</name>
</gene>
<keyword evidence="3" id="KW-1185">Reference proteome</keyword>
<organism evidence="2 3">
    <name type="scientific">Actinorhabdospora filicis</name>
    <dbReference type="NCBI Taxonomy" id="1785913"/>
    <lineage>
        <taxon>Bacteria</taxon>
        <taxon>Bacillati</taxon>
        <taxon>Actinomycetota</taxon>
        <taxon>Actinomycetes</taxon>
        <taxon>Micromonosporales</taxon>
        <taxon>Micromonosporaceae</taxon>
        <taxon>Actinorhabdospora</taxon>
    </lineage>
</organism>
<evidence type="ECO:0000313" key="2">
    <source>
        <dbReference type="EMBL" id="GLZ80514.1"/>
    </source>
</evidence>
<dbReference type="RefSeq" id="WP_285665709.1">
    <property type="nucleotide sequence ID" value="NZ_BSTX01000004.1"/>
</dbReference>
<name>A0A9W6SR81_9ACTN</name>
<accession>A0A9W6SR81</accession>
<dbReference type="Pfam" id="PF20254">
    <property type="entry name" value="DMFA2_C"/>
    <property type="match status" value="1"/>
</dbReference>
<comment type="caution">
    <text evidence="2">The sequence shown here is derived from an EMBL/GenBank/DDBJ whole genome shotgun (WGS) entry which is preliminary data.</text>
</comment>
<evidence type="ECO:0000259" key="1">
    <source>
        <dbReference type="Pfam" id="PF20254"/>
    </source>
</evidence>
<sequence length="509" mass="56855">MRLFGSSKPGVSRRQAFKVFGTGAVAIAAYEVLDSEIRYPMRPAARTGDNPLVPENAQAGHDWRAKANGKKDVNDLKRQIQGWASTDSVSRGETIDFHVSTHASSPDCTISIYRVGHYGGTGSRLMTTSPTVQAKACEVPKFAKDFGTINCPWPKTWSLEIPKDWKSGIYIAAFDGADGHRGYHPFTVRELDRGSDILAIQPTTTYQAYNIWPMDKVTGKSFYKGYDDRGVLGSLEYRAIKVSYNRPYAQHGLPLLFELDAAFARWAEEHGHDVTYATSVDLHEGRIDPEKYSTMVYAGHDEYWSTEMRRHAEAAYAAGTHQAFLAANSMYWHVRVEDEGRTVTCYKEKDLKDPDGGENGPTIRWRKLQKKGKAAEQGFLGVQYNGILDYPMPMLVQNTDHWVWEGTGLKDGDALPNLVAGEADGFDPDMPRPKGVQQVLLSNSPYPDSLGRGTRIQNTSLCVNKRGTMMFVAGTYHWSLALAEEGYQDERVRRAMGNVVGRMLTQRES</sequence>
<reference evidence="2" key="1">
    <citation type="submission" date="2023-03" db="EMBL/GenBank/DDBJ databases">
        <title>Actinorhabdospora filicis NBRC 111898.</title>
        <authorList>
            <person name="Ichikawa N."/>
            <person name="Sato H."/>
            <person name="Tonouchi N."/>
        </authorList>
    </citation>
    <scope>NUCLEOTIDE SEQUENCE</scope>
    <source>
        <strain evidence="2">NBRC 111898</strain>
    </source>
</reference>
<evidence type="ECO:0000313" key="3">
    <source>
        <dbReference type="Proteomes" id="UP001165079"/>
    </source>
</evidence>
<dbReference type="AlphaFoldDB" id="A0A9W6SR81"/>
<dbReference type="InterPro" id="IPR046540">
    <property type="entry name" value="DMFA2_C"/>
</dbReference>
<protein>
    <recommendedName>
        <fullName evidence="1">N,N-dimethylformamidase beta subunit-like C-terminal domain-containing protein</fullName>
    </recommendedName>
</protein>
<dbReference type="EMBL" id="BSTX01000004">
    <property type="protein sequence ID" value="GLZ80514.1"/>
    <property type="molecule type" value="Genomic_DNA"/>
</dbReference>
<feature type="domain" description="N,N-dimethylformamidase beta subunit-like C-terminal" evidence="1">
    <location>
        <begin position="109"/>
        <end position="488"/>
    </location>
</feature>